<comment type="caution">
    <text evidence="2">The sequence shown here is derived from an EMBL/GenBank/DDBJ whole genome shotgun (WGS) entry which is preliminary data.</text>
</comment>
<organism evidence="2 3">
    <name type="scientific">Mortierella hygrophila</name>
    <dbReference type="NCBI Taxonomy" id="979708"/>
    <lineage>
        <taxon>Eukaryota</taxon>
        <taxon>Fungi</taxon>
        <taxon>Fungi incertae sedis</taxon>
        <taxon>Mucoromycota</taxon>
        <taxon>Mortierellomycotina</taxon>
        <taxon>Mortierellomycetes</taxon>
        <taxon>Mortierellales</taxon>
        <taxon>Mortierellaceae</taxon>
        <taxon>Mortierella</taxon>
    </lineage>
</organism>
<dbReference type="EMBL" id="JAAAXW010000021">
    <property type="protein sequence ID" value="KAF9549213.1"/>
    <property type="molecule type" value="Genomic_DNA"/>
</dbReference>
<evidence type="ECO:0000256" key="1">
    <source>
        <dbReference type="SAM" id="Phobius"/>
    </source>
</evidence>
<keyword evidence="1" id="KW-0472">Membrane</keyword>
<accession>A0A9P6FEU3</accession>
<protein>
    <submittedName>
        <fullName evidence="2">Uncharacterized protein</fullName>
    </submittedName>
</protein>
<keyword evidence="1" id="KW-0812">Transmembrane</keyword>
<reference evidence="2" key="1">
    <citation type="journal article" date="2020" name="Fungal Divers.">
        <title>Resolving the Mortierellaceae phylogeny through synthesis of multi-gene phylogenetics and phylogenomics.</title>
        <authorList>
            <person name="Vandepol N."/>
            <person name="Liber J."/>
            <person name="Desiro A."/>
            <person name="Na H."/>
            <person name="Kennedy M."/>
            <person name="Barry K."/>
            <person name="Grigoriev I.V."/>
            <person name="Miller A.N."/>
            <person name="O'Donnell K."/>
            <person name="Stajich J.E."/>
            <person name="Bonito G."/>
        </authorList>
    </citation>
    <scope>NUCLEOTIDE SEQUENCE</scope>
    <source>
        <strain evidence="2">NRRL 2591</strain>
    </source>
</reference>
<feature type="transmembrane region" description="Helical" evidence="1">
    <location>
        <begin position="15"/>
        <end position="36"/>
    </location>
</feature>
<keyword evidence="3" id="KW-1185">Reference proteome</keyword>
<keyword evidence="1" id="KW-1133">Transmembrane helix</keyword>
<feature type="transmembrane region" description="Helical" evidence="1">
    <location>
        <begin position="114"/>
        <end position="132"/>
    </location>
</feature>
<gene>
    <name evidence="2" type="ORF">EC957_004513</name>
</gene>
<sequence length="228" mass="24718">MDAWNGANRDVGKDLLKGTAIAGVTGATAGGIIGILRQKPVGAYAFSGGLNASLFGMTFIAFRESFLRLQREKNPYYGLKDSQTMDIDHLWSSTIAGAFTGGILAALARGPKSVPSGTFMFGVMAMGGQWVLTKTNRYRQDRILTSTVPLESLPASSPLASSRSSNSRDAVGTGILSVLPVHRTDVDDYEVKLRQKLELIEREQAILKEEVLRRERVAVDEAVEEKVV</sequence>
<evidence type="ECO:0000313" key="3">
    <source>
        <dbReference type="Proteomes" id="UP000723463"/>
    </source>
</evidence>
<evidence type="ECO:0000313" key="2">
    <source>
        <dbReference type="EMBL" id="KAF9549213.1"/>
    </source>
</evidence>
<feature type="transmembrane region" description="Helical" evidence="1">
    <location>
        <begin position="90"/>
        <end position="108"/>
    </location>
</feature>
<dbReference type="Proteomes" id="UP000723463">
    <property type="component" value="Unassembled WGS sequence"/>
</dbReference>
<feature type="transmembrane region" description="Helical" evidence="1">
    <location>
        <begin position="42"/>
        <end position="62"/>
    </location>
</feature>
<dbReference type="AlphaFoldDB" id="A0A9P6FEU3"/>
<dbReference type="PANTHER" id="PTHR41390:SF1">
    <property type="entry name" value="NADH-UBIQUINONE OXIDOREDUCTASE 213 KDA SUBUNIT"/>
    <property type="match status" value="1"/>
</dbReference>
<proteinExistence type="predicted"/>
<name>A0A9P6FEU3_9FUNG</name>
<dbReference type="PANTHER" id="PTHR41390">
    <property type="entry name" value="CHROMOSOME 7, WHOLE GENOME SHOTGUN SEQUENCE"/>
    <property type="match status" value="1"/>
</dbReference>